<dbReference type="GO" id="GO:0020037">
    <property type="term" value="F:heme binding"/>
    <property type="evidence" value="ECO:0007669"/>
    <property type="project" value="InterPro"/>
</dbReference>
<evidence type="ECO:0000256" key="14">
    <source>
        <dbReference type="SAM" id="Phobius"/>
    </source>
</evidence>
<evidence type="ECO:0000256" key="10">
    <source>
        <dbReference type="ARBA" id="ARBA00048529"/>
    </source>
</evidence>
<evidence type="ECO:0000256" key="2">
    <source>
        <dbReference type="ARBA" id="ARBA00010617"/>
    </source>
</evidence>
<dbReference type="EMBL" id="KZ451999">
    <property type="protein sequence ID" value="PKA53177.1"/>
    <property type="molecule type" value="Genomic_DNA"/>
</dbReference>
<protein>
    <recommendedName>
        <fullName evidence="9">noroxomaritidine synthase</fullName>
        <ecNumber evidence="9">1.14.19.50</ecNumber>
    </recommendedName>
</protein>
<dbReference type="PRINTS" id="PR00385">
    <property type="entry name" value="P450"/>
</dbReference>
<dbReference type="GO" id="GO:0005506">
    <property type="term" value="F:iron ion binding"/>
    <property type="evidence" value="ECO:0007669"/>
    <property type="project" value="InterPro"/>
</dbReference>
<comment type="subcellular location">
    <subcellularLocation>
        <location evidence="1">Membrane</location>
        <topology evidence="1">Single-pass membrane protein</topology>
    </subcellularLocation>
</comment>
<evidence type="ECO:0000313" key="15">
    <source>
        <dbReference type="EMBL" id="PKA53177.1"/>
    </source>
</evidence>
<dbReference type="Gene3D" id="1.10.630.10">
    <property type="entry name" value="Cytochrome P450"/>
    <property type="match status" value="1"/>
</dbReference>
<dbReference type="CDD" id="cd11064">
    <property type="entry name" value="CYP86A"/>
    <property type="match status" value="1"/>
</dbReference>
<dbReference type="EC" id="1.14.19.50" evidence="9"/>
<dbReference type="AlphaFoldDB" id="A0A2I0AC97"/>
<dbReference type="PROSITE" id="PS00086">
    <property type="entry name" value="CYTOCHROME_P450"/>
    <property type="match status" value="1"/>
</dbReference>
<evidence type="ECO:0000256" key="7">
    <source>
        <dbReference type="ARBA" id="ARBA00023004"/>
    </source>
</evidence>
<evidence type="ECO:0000256" key="13">
    <source>
        <dbReference type="RuleBase" id="RU000461"/>
    </source>
</evidence>
<evidence type="ECO:0000256" key="11">
    <source>
        <dbReference type="ARBA" id="ARBA00049170"/>
    </source>
</evidence>
<dbReference type="Proteomes" id="UP000236161">
    <property type="component" value="Unassembled WGS sequence"/>
</dbReference>
<dbReference type="InterPro" id="IPR017972">
    <property type="entry name" value="Cyt_P450_CS"/>
</dbReference>
<evidence type="ECO:0000256" key="9">
    <source>
        <dbReference type="ARBA" id="ARBA00039071"/>
    </source>
</evidence>
<organism evidence="15 16">
    <name type="scientific">Apostasia shenzhenica</name>
    <dbReference type="NCBI Taxonomy" id="1088818"/>
    <lineage>
        <taxon>Eukaryota</taxon>
        <taxon>Viridiplantae</taxon>
        <taxon>Streptophyta</taxon>
        <taxon>Embryophyta</taxon>
        <taxon>Tracheophyta</taxon>
        <taxon>Spermatophyta</taxon>
        <taxon>Magnoliopsida</taxon>
        <taxon>Liliopsida</taxon>
        <taxon>Asparagales</taxon>
        <taxon>Orchidaceae</taxon>
        <taxon>Apostasioideae</taxon>
        <taxon>Apostasia</taxon>
    </lineage>
</organism>
<dbReference type="OrthoDB" id="1470350at2759"/>
<keyword evidence="5 14" id="KW-1133">Transmembrane helix</keyword>
<dbReference type="GO" id="GO:0016705">
    <property type="term" value="F:oxidoreductase activity, acting on paired donors, with incorporation or reduction of molecular oxygen"/>
    <property type="evidence" value="ECO:0007669"/>
    <property type="project" value="InterPro"/>
</dbReference>
<feature type="transmembrane region" description="Helical" evidence="14">
    <location>
        <begin position="47"/>
        <end position="66"/>
    </location>
</feature>
<evidence type="ECO:0000256" key="6">
    <source>
        <dbReference type="ARBA" id="ARBA00023002"/>
    </source>
</evidence>
<comment type="catalytic activity">
    <reaction evidence="10">
        <text>4'-O-methylnorbelladine + reduced [NADPH--hemoprotein reductase] + O2 = (10bS,4aR)-noroxomaritidine + oxidized [NADPH--hemoprotein reductase] + 2 H2O + H(+)</text>
        <dbReference type="Rhea" id="RHEA:51264"/>
        <dbReference type="Rhea" id="RHEA-COMP:11964"/>
        <dbReference type="Rhea" id="RHEA-COMP:11965"/>
        <dbReference type="ChEBI" id="CHEBI:15377"/>
        <dbReference type="ChEBI" id="CHEBI:15378"/>
        <dbReference type="ChEBI" id="CHEBI:15379"/>
        <dbReference type="ChEBI" id="CHEBI:57618"/>
        <dbReference type="ChEBI" id="CHEBI:58210"/>
        <dbReference type="ChEBI" id="CHEBI:133993"/>
        <dbReference type="ChEBI" id="CHEBI:133996"/>
        <dbReference type="EC" id="1.14.19.50"/>
    </reaction>
</comment>
<comment type="catalytic activity">
    <reaction evidence="11">
        <text>4'-O-methylnorbelladine + reduced [NADPH--hemoprotein reductase] + O2 = (10bR,4aS)-noroxomaritidine + oxidized [NADPH--hemoprotein reductase] + 2 H2O + H(+)</text>
        <dbReference type="Rhea" id="RHEA:51260"/>
        <dbReference type="Rhea" id="RHEA-COMP:11964"/>
        <dbReference type="Rhea" id="RHEA-COMP:11965"/>
        <dbReference type="ChEBI" id="CHEBI:15377"/>
        <dbReference type="ChEBI" id="CHEBI:15378"/>
        <dbReference type="ChEBI" id="CHEBI:15379"/>
        <dbReference type="ChEBI" id="CHEBI:57618"/>
        <dbReference type="ChEBI" id="CHEBI:58210"/>
        <dbReference type="ChEBI" id="CHEBI:133993"/>
        <dbReference type="ChEBI" id="CHEBI:133995"/>
        <dbReference type="EC" id="1.14.19.50"/>
    </reaction>
</comment>
<dbReference type="GO" id="GO:0016020">
    <property type="term" value="C:membrane"/>
    <property type="evidence" value="ECO:0007669"/>
    <property type="project" value="UniProtKB-SubCell"/>
</dbReference>
<keyword evidence="4 12" id="KW-0479">Metal-binding</keyword>
<dbReference type="GO" id="GO:0006629">
    <property type="term" value="P:lipid metabolic process"/>
    <property type="evidence" value="ECO:0007669"/>
    <property type="project" value="UniProtKB-ARBA"/>
</dbReference>
<keyword evidence="13" id="KW-0503">Monooxygenase</keyword>
<dbReference type="InterPro" id="IPR036396">
    <property type="entry name" value="Cyt_P450_sf"/>
</dbReference>
<feature type="binding site" description="axial binding residue" evidence="12">
    <location>
        <position position="490"/>
    </location>
    <ligand>
        <name>heme</name>
        <dbReference type="ChEBI" id="CHEBI:30413"/>
    </ligand>
    <ligandPart>
        <name>Fe</name>
        <dbReference type="ChEBI" id="CHEBI:18248"/>
    </ligandPart>
</feature>
<keyword evidence="8 14" id="KW-0472">Membrane</keyword>
<gene>
    <name evidence="15" type="primary">CYP94A1</name>
    <name evidence="15" type="ORF">AXF42_Ash009907</name>
</gene>
<comment type="similarity">
    <text evidence="2 13">Belongs to the cytochrome P450 family.</text>
</comment>
<reference evidence="15 16" key="1">
    <citation type="journal article" date="2017" name="Nature">
        <title>The Apostasia genome and the evolution of orchids.</title>
        <authorList>
            <person name="Zhang G.Q."/>
            <person name="Liu K.W."/>
            <person name="Li Z."/>
            <person name="Lohaus R."/>
            <person name="Hsiao Y.Y."/>
            <person name="Niu S.C."/>
            <person name="Wang J.Y."/>
            <person name="Lin Y.C."/>
            <person name="Xu Q."/>
            <person name="Chen L.J."/>
            <person name="Yoshida K."/>
            <person name="Fujiwara S."/>
            <person name="Wang Z.W."/>
            <person name="Zhang Y.Q."/>
            <person name="Mitsuda N."/>
            <person name="Wang M."/>
            <person name="Liu G.H."/>
            <person name="Pecoraro L."/>
            <person name="Huang H.X."/>
            <person name="Xiao X.J."/>
            <person name="Lin M."/>
            <person name="Wu X.Y."/>
            <person name="Wu W.L."/>
            <person name="Chen Y.Y."/>
            <person name="Chang S.B."/>
            <person name="Sakamoto S."/>
            <person name="Ohme-Takagi M."/>
            <person name="Yagi M."/>
            <person name="Zeng S.J."/>
            <person name="Shen C.Y."/>
            <person name="Yeh C.M."/>
            <person name="Luo Y.B."/>
            <person name="Tsai W.C."/>
            <person name="Van de Peer Y."/>
            <person name="Liu Z.J."/>
        </authorList>
    </citation>
    <scope>NUCLEOTIDE SEQUENCE [LARGE SCALE GENOMIC DNA]</scope>
    <source>
        <strain evidence="16">cv. Shenzhen</strain>
        <tissue evidence="15">Stem</tissue>
    </source>
</reference>
<evidence type="ECO:0000256" key="12">
    <source>
        <dbReference type="PIRSR" id="PIRSR602401-1"/>
    </source>
</evidence>
<keyword evidence="7 12" id="KW-0408">Iron</keyword>
<dbReference type="GO" id="GO:0004497">
    <property type="term" value="F:monooxygenase activity"/>
    <property type="evidence" value="ECO:0007669"/>
    <property type="project" value="UniProtKB-KW"/>
</dbReference>
<accession>A0A2I0AC97</accession>
<evidence type="ECO:0000256" key="8">
    <source>
        <dbReference type="ARBA" id="ARBA00023136"/>
    </source>
</evidence>
<keyword evidence="6 13" id="KW-0560">Oxidoreductase</keyword>
<dbReference type="InterPro" id="IPR002401">
    <property type="entry name" value="Cyt_P450_E_grp-I"/>
</dbReference>
<sequence length="550" mass="62018">MSFTHDKMPQIGRLFPLSSHYHRSLCSCKMDIRTAAAELVSLNSTTIIAFILSAAAYLLLLFFFYFSSDSSPKKPWIPPEVKPYPIIGHLPQFLRNRSRFLDWITDLLASSPTNTIFFTRGGGVRGIITANPANVEHILKLGFDNYPKGNRFRGNLRDFLGCGIFNSDGQIWRLQRKTASFEFNTRSLRSFVHRAVAHETSARLLPLLRRAAASGEALDLQDLLERFAFDNICKVAFDEDTACLDHSGGASDLVTGFASAFRDAAELSAGRFRYAVPALWKVKKLFNIGSERRLRESIATVHAFAMQIIRSRKKALRASATAGEDLLSRFISDDGNISDEFLRDIIISFILAGRDTTSSALTWFFWLLSSRPDVERRILAEIRSAGGDLGLDRLREMNYLHAALTESMRLYPPVAFNTAECQADEVLPDGTEIKKRWFMAYVTYAMGRMEGIWGKDCRDYRPERWLDSSGEFRPESPFRFPAFHAGTRMCLGKEMAYIQMKSIAACVIGGFEMEVLRDKDTCPPQLLSLTLRMSGGLPVRVRVRCTAVIE</sequence>
<keyword evidence="12 13" id="KW-0349">Heme</keyword>
<proteinExistence type="inferred from homology"/>
<dbReference type="InterPro" id="IPR001128">
    <property type="entry name" value="Cyt_P450"/>
</dbReference>
<keyword evidence="3 14" id="KW-0812">Transmembrane</keyword>
<dbReference type="Pfam" id="PF00067">
    <property type="entry name" value="p450"/>
    <property type="match status" value="1"/>
</dbReference>
<evidence type="ECO:0000256" key="1">
    <source>
        <dbReference type="ARBA" id="ARBA00004167"/>
    </source>
</evidence>
<name>A0A2I0AC97_9ASPA</name>
<dbReference type="PANTHER" id="PTHR24296">
    <property type="entry name" value="CYTOCHROME P450"/>
    <property type="match status" value="1"/>
</dbReference>
<keyword evidence="16" id="KW-1185">Reference proteome</keyword>
<dbReference type="SUPFAM" id="SSF48264">
    <property type="entry name" value="Cytochrome P450"/>
    <property type="match status" value="1"/>
</dbReference>
<dbReference type="PRINTS" id="PR00463">
    <property type="entry name" value="EP450I"/>
</dbReference>
<evidence type="ECO:0000256" key="5">
    <source>
        <dbReference type="ARBA" id="ARBA00022989"/>
    </source>
</evidence>
<evidence type="ECO:0000256" key="3">
    <source>
        <dbReference type="ARBA" id="ARBA00022692"/>
    </source>
</evidence>
<evidence type="ECO:0000313" key="16">
    <source>
        <dbReference type="Proteomes" id="UP000236161"/>
    </source>
</evidence>
<comment type="cofactor">
    <cofactor evidence="12">
        <name>heme</name>
        <dbReference type="ChEBI" id="CHEBI:30413"/>
    </cofactor>
</comment>
<evidence type="ECO:0000256" key="4">
    <source>
        <dbReference type="ARBA" id="ARBA00022723"/>
    </source>
</evidence>
<dbReference type="STRING" id="1088818.A0A2I0AC97"/>